<gene>
    <name evidence="1" type="ORF">HOP40_26810</name>
</gene>
<accession>A0A6M6JNS3</accession>
<dbReference type="KEGG" id="pbro:HOP40_26810"/>
<dbReference type="Proteomes" id="UP000505377">
    <property type="component" value="Chromosome"/>
</dbReference>
<dbReference type="EMBL" id="CP053564">
    <property type="protein sequence ID" value="QJY48946.1"/>
    <property type="molecule type" value="Genomic_DNA"/>
</dbReference>
<reference evidence="1 2" key="1">
    <citation type="submission" date="2020-05" db="EMBL/GenBank/DDBJ databases">
        <authorList>
            <person name="Mo P."/>
        </authorList>
    </citation>
    <scope>NUCLEOTIDE SEQUENCE [LARGE SCALE GENOMIC DNA]</scope>
    <source>
        <strain evidence="1 2">Gen01</strain>
    </source>
</reference>
<evidence type="ECO:0000313" key="2">
    <source>
        <dbReference type="Proteomes" id="UP000505377"/>
    </source>
</evidence>
<sequence length="62" mass="6958">MHEASRTTDRATLDDQAEALYRRYGARPWALLPEHTRSHFRSLVQAGIDGRGRPTTGEPPLA</sequence>
<dbReference type="AlphaFoldDB" id="A0A6M6JNS3"/>
<proteinExistence type="predicted"/>
<keyword evidence="2" id="KW-1185">Reference proteome</keyword>
<dbReference type="RefSeq" id="WP_172163583.1">
    <property type="nucleotide sequence ID" value="NZ_CP053564.1"/>
</dbReference>
<name>A0A6M6JNS3_9PSEU</name>
<evidence type="ECO:0000313" key="1">
    <source>
        <dbReference type="EMBL" id="QJY48946.1"/>
    </source>
</evidence>
<organism evidence="1 2">
    <name type="scientific">Pseudonocardia broussonetiae</name>
    <dbReference type="NCBI Taxonomy" id="2736640"/>
    <lineage>
        <taxon>Bacteria</taxon>
        <taxon>Bacillati</taxon>
        <taxon>Actinomycetota</taxon>
        <taxon>Actinomycetes</taxon>
        <taxon>Pseudonocardiales</taxon>
        <taxon>Pseudonocardiaceae</taxon>
        <taxon>Pseudonocardia</taxon>
    </lineage>
</organism>
<protein>
    <submittedName>
        <fullName evidence="1">Uncharacterized protein</fullName>
    </submittedName>
</protein>